<dbReference type="GO" id="GO:0097510">
    <property type="term" value="P:base-excision repair, AP site formation via deaminated base removal"/>
    <property type="evidence" value="ECO:0007669"/>
    <property type="project" value="TreeGrafter"/>
</dbReference>
<dbReference type="NCBIfam" id="NF003589">
    <property type="entry name" value="PRK05254.1-2"/>
    <property type="match status" value="1"/>
</dbReference>
<evidence type="ECO:0000256" key="7">
    <source>
        <dbReference type="ARBA" id="ARBA00022801"/>
    </source>
</evidence>
<dbReference type="OMA" id="PDNGYLM"/>
<evidence type="ECO:0000313" key="13">
    <source>
        <dbReference type="EMBL" id="ANF33567.1"/>
    </source>
</evidence>
<evidence type="ECO:0000256" key="5">
    <source>
        <dbReference type="ARBA" id="ARBA00018429"/>
    </source>
</evidence>
<dbReference type="SUPFAM" id="SSF52141">
    <property type="entry name" value="Uracil-DNA glycosylase-like"/>
    <property type="match status" value="1"/>
</dbReference>
<dbReference type="EC" id="3.2.2.27" evidence="4 9"/>
<accession>A0A172XAM3</accession>
<dbReference type="CDD" id="cd10027">
    <property type="entry name" value="UDG-F1-like"/>
    <property type="match status" value="1"/>
</dbReference>
<reference evidence="13 14" key="1">
    <citation type="submission" date="2016-05" db="EMBL/GenBank/DDBJ databases">
        <title>Chromosome and linear plasmid sequence of a 2015 human isolate of tick-borne relapsing fever spirochete, Borrelia turicatae.</title>
        <authorList>
            <person name="Kingry L.C."/>
            <person name="Dhwani B."/>
            <person name="Replogle A."/>
            <person name="Sexton C."/>
            <person name="Rowe L."/>
            <person name="Stermole B.M."/>
            <person name="Christensen A.M."/>
            <person name="Schriefer M.E."/>
        </authorList>
    </citation>
    <scope>NUCLEOTIDE SEQUENCE [LARGE SCALE GENOMIC DNA]</scope>
    <source>
        <strain evidence="13 14">BTE5EL</strain>
    </source>
</reference>
<comment type="catalytic activity">
    <reaction evidence="1 9 11">
        <text>Hydrolyzes single-stranded DNA or mismatched double-stranded DNA and polynucleotides, releasing free uracil.</text>
        <dbReference type="EC" id="3.2.2.27"/>
    </reaction>
</comment>
<dbReference type="NCBIfam" id="NF003588">
    <property type="entry name" value="PRK05254.1-1"/>
    <property type="match status" value="1"/>
</dbReference>
<dbReference type="NCBIfam" id="NF003591">
    <property type="entry name" value="PRK05254.1-4"/>
    <property type="match status" value="1"/>
</dbReference>
<name>A0A172XAM3_BORTU</name>
<dbReference type="GO" id="GO:0005737">
    <property type="term" value="C:cytoplasm"/>
    <property type="evidence" value="ECO:0007669"/>
    <property type="project" value="UniProtKB-SubCell"/>
</dbReference>
<comment type="function">
    <text evidence="2 9 11">Excises uracil residues from the DNA which can arise as a result of misincorporation of dUMP residues by DNA polymerase or due to deamination of cytosine.</text>
</comment>
<dbReference type="SMART" id="SM00986">
    <property type="entry name" value="UDG"/>
    <property type="match status" value="1"/>
</dbReference>
<evidence type="ECO:0000256" key="2">
    <source>
        <dbReference type="ARBA" id="ARBA00002631"/>
    </source>
</evidence>
<feature type="active site" description="Proton acceptor" evidence="9 10">
    <location>
        <position position="67"/>
    </location>
</feature>
<evidence type="ECO:0000256" key="6">
    <source>
        <dbReference type="ARBA" id="ARBA00022763"/>
    </source>
</evidence>
<dbReference type="SMR" id="A0A172XAM3"/>
<gene>
    <name evidence="9" type="primary">ung</name>
    <name evidence="13" type="ORF">A7978_00260</name>
</gene>
<protein>
    <recommendedName>
        <fullName evidence="5 9">Uracil-DNA glycosylase</fullName>
        <shortName evidence="9">UDG</shortName>
        <ecNumber evidence="4 9">3.2.2.27</ecNumber>
    </recommendedName>
</protein>
<dbReference type="FunFam" id="3.40.470.10:FF:000001">
    <property type="entry name" value="Uracil-DNA glycosylase"/>
    <property type="match status" value="1"/>
</dbReference>
<keyword evidence="6 9" id="KW-0227">DNA damage</keyword>
<keyword evidence="8 9" id="KW-0234">DNA repair</keyword>
<dbReference type="NCBIfam" id="NF003592">
    <property type="entry name" value="PRK05254.1-5"/>
    <property type="match status" value="1"/>
</dbReference>
<feature type="domain" description="Uracil-DNA glycosylase-like" evidence="12">
    <location>
        <begin position="52"/>
        <end position="212"/>
    </location>
</feature>
<sequence length="223" mass="25631">MEVKIEESWKEMLKGEFCKSYFKRLVNFIKNEYKTKKDKIFPSPKLIFNAFDSLPFKDIKIVILGQDPYHGKGQANGLAFSVNSDIKIPPSLQNIFKEIERSLKIKTIPNGDLTRWATQGVFLLNSILTVEEGRPSSHKDIGWEIFTNEVIKIISKNLNNVVFMLWGNFARGKKELIDASKHLILETSHPSPYSAHNGFLGSNHFSQTLKYLKEHNKISIDFQ</sequence>
<evidence type="ECO:0000259" key="12">
    <source>
        <dbReference type="SMART" id="SM00986"/>
    </source>
</evidence>
<dbReference type="Proteomes" id="UP000264231">
    <property type="component" value="Chromosome"/>
</dbReference>
<dbReference type="AlphaFoldDB" id="A0A172XAM3"/>
<keyword evidence="9" id="KW-0963">Cytoplasm</keyword>
<dbReference type="PROSITE" id="PS00130">
    <property type="entry name" value="U_DNA_GLYCOSYLASE"/>
    <property type="match status" value="1"/>
</dbReference>
<dbReference type="HAMAP" id="MF_00148">
    <property type="entry name" value="UDG"/>
    <property type="match status" value="1"/>
</dbReference>
<evidence type="ECO:0000256" key="9">
    <source>
        <dbReference type="HAMAP-Rule" id="MF_00148"/>
    </source>
</evidence>
<evidence type="ECO:0000256" key="1">
    <source>
        <dbReference type="ARBA" id="ARBA00001400"/>
    </source>
</evidence>
<keyword evidence="7 9" id="KW-0378">Hydrolase</keyword>
<evidence type="ECO:0000256" key="4">
    <source>
        <dbReference type="ARBA" id="ARBA00012030"/>
    </source>
</evidence>
<organism evidence="13 14">
    <name type="scientific">Borrelia turicatae</name>
    <dbReference type="NCBI Taxonomy" id="142"/>
    <lineage>
        <taxon>Bacteria</taxon>
        <taxon>Pseudomonadati</taxon>
        <taxon>Spirochaetota</taxon>
        <taxon>Spirochaetia</taxon>
        <taxon>Spirochaetales</taxon>
        <taxon>Borreliaceae</taxon>
        <taxon>Borrelia</taxon>
    </lineage>
</organism>
<proteinExistence type="inferred from homology"/>
<dbReference type="InterPro" id="IPR005122">
    <property type="entry name" value="Uracil-DNA_glycosylase-like"/>
</dbReference>
<evidence type="ECO:0000256" key="10">
    <source>
        <dbReference type="PROSITE-ProRule" id="PRU10072"/>
    </source>
</evidence>
<evidence type="ECO:0000256" key="8">
    <source>
        <dbReference type="ARBA" id="ARBA00023204"/>
    </source>
</evidence>
<dbReference type="GO" id="GO:0004844">
    <property type="term" value="F:uracil DNA N-glycosylase activity"/>
    <property type="evidence" value="ECO:0007669"/>
    <property type="project" value="UniProtKB-UniRule"/>
</dbReference>
<comment type="similarity">
    <text evidence="3 9 11">Belongs to the uracil-DNA glycosylase (UDG) superfamily. UNG family.</text>
</comment>
<dbReference type="RefSeq" id="WP_011772014.1">
    <property type="nucleotide sequence ID" value="NZ_CP015629.1"/>
</dbReference>
<comment type="subcellular location">
    <subcellularLocation>
        <location evidence="9">Cytoplasm</location>
    </subcellularLocation>
</comment>
<evidence type="ECO:0000256" key="3">
    <source>
        <dbReference type="ARBA" id="ARBA00008184"/>
    </source>
</evidence>
<evidence type="ECO:0000313" key="14">
    <source>
        <dbReference type="Proteomes" id="UP000264231"/>
    </source>
</evidence>
<dbReference type="Pfam" id="PF03167">
    <property type="entry name" value="UDG"/>
    <property type="match status" value="1"/>
</dbReference>
<dbReference type="PANTHER" id="PTHR11264:SF0">
    <property type="entry name" value="URACIL-DNA GLYCOSYLASE"/>
    <property type="match status" value="1"/>
</dbReference>
<dbReference type="EMBL" id="CP015629">
    <property type="protein sequence ID" value="ANF33567.1"/>
    <property type="molecule type" value="Genomic_DNA"/>
</dbReference>
<dbReference type="InterPro" id="IPR002043">
    <property type="entry name" value="UDG_fam1"/>
</dbReference>
<dbReference type="InterPro" id="IPR036895">
    <property type="entry name" value="Uracil-DNA_glycosylase-like_sf"/>
</dbReference>
<dbReference type="NCBIfam" id="TIGR00628">
    <property type="entry name" value="ung"/>
    <property type="match status" value="1"/>
</dbReference>
<dbReference type="SMART" id="SM00987">
    <property type="entry name" value="UreE_C"/>
    <property type="match status" value="1"/>
</dbReference>
<dbReference type="PANTHER" id="PTHR11264">
    <property type="entry name" value="URACIL-DNA GLYCOSYLASE"/>
    <property type="match status" value="1"/>
</dbReference>
<dbReference type="InterPro" id="IPR018085">
    <property type="entry name" value="Ura-DNA_Glyclase_AS"/>
</dbReference>
<evidence type="ECO:0000256" key="11">
    <source>
        <dbReference type="RuleBase" id="RU003780"/>
    </source>
</evidence>
<dbReference type="Gene3D" id="3.40.470.10">
    <property type="entry name" value="Uracil-DNA glycosylase-like domain"/>
    <property type="match status" value="1"/>
</dbReference>